<gene>
    <name evidence="10" type="ORF">OFUS_LOCUS6511</name>
</gene>
<dbReference type="Gene3D" id="3.75.10.10">
    <property type="entry name" value="L-arginine/glycine Amidinotransferase, Chain A"/>
    <property type="match status" value="1"/>
</dbReference>
<evidence type="ECO:0000256" key="3">
    <source>
        <dbReference type="ARBA" id="ARBA00006943"/>
    </source>
</evidence>
<reference evidence="10" key="1">
    <citation type="submission" date="2022-03" db="EMBL/GenBank/DDBJ databases">
        <authorList>
            <person name="Martin C."/>
        </authorList>
    </citation>
    <scope>NUCLEOTIDE SEQUENCE</scope>
</reference>
<evidence type="ECO:0000256" key="2">
    <source>
        <dbReference type="ARBA" id="ARBA00004858"/>
    </source>
</evidence>
<keyword evidence="5 9" id="KW-0999">Mitochondrion inner membrane</keyword>
<comment type="subcellular location">
    <subcellularLocation>
        <location evidence="1 9">Mitochondrion inner membrane</location>
    </subcellularLocation>
</comment>
<comment type="caution">
    <text evidence="10">The sequence shown here is derived from an EMBL/GenBank/DDBJ whole genome shotgun (WGS) entry which is preliminary data.</text>
</comment>
<dbReference type="UniPathway" id="UPA00104">
    <property type="reaction ID" value="UER00579"/>
</dbReference>
<evidence type="ECO:0000256" key="5">
    <source>
        <dbReference type="ARBA" id="ARBA00022792"/>
    </source>
</evidence>
<name>A0A8J1TTS3_OWEFU</name>
<organism evidence="10 11">
    <name type="scientific">Owenia fusiformis</name>
    <name type="common">Polychaete worm</name>
    <dbReference type="NCBI Taxonomy" id="6347"/>
    <lineage>
        <taxon>Eukaryota</taxon>
        <taxon>Metazoa</taxon>
        <taxon>Spiralia</taxon>
        <taxon>Lophotrochozoa</taxon>
        <taxon>Annelida</taxon>
        <taxon>Polychaeta</taxon>
        <taxon>Sedentaria</taxon>
        <taxon>Canalipalpata</taxon>
        <taxon>Sabellida</taxon>
        <taxon>Oweniida</taxon>
        <taxon>Oweniidae</taxon>
        <taxon>Owenia</taxon>
    </lineage>
</organism>
<dbReference type="AlphaFoldDB" id="A0A8J1TTS3"/>
<evidence type="ECO:0000256" key="9">
    <source>
        <dbReference type="RuleBase" id="RU367092"/>
    </source>
</evidence>
<dbReference type="OrthoDB" id="10264242at2759"/>
<dbReference type="PANTHER" id="PTHR10488:SF1">
    <property type="entry name" value="GLYCINE AMIDINOTRANSFERASE, MITOCHONDRIAL"/>
    <property type="match status" value="1"/>
</dbReference>
<keyword evidence="6" id="KW-0809">Transit peptide</keyword>
<comment type="similarity">
    <text evidence="3 9">Belongs to the amidinotransferase family.</text>
</comment>
<dbReference type="GO" id="GO:0005758">
    <property type="term" value="C:mitochondrial intermembrane space"/>
    <property type="evidence" value="ECO:0007669"/>
    <property type="project" value="TreeGrafter"/>
</dbReference>
<keyword evidence="7 9" id="KW-0496">Mitochondrion</keyword>
<dbReference type="GO" id="GO:0006601">
    <property type="term" value="P:creatine biosynthetic process"/>
    <property type="evidence" value="ECO:0007669"/>
    <property type="project" value="UniProtKB-UniRule"/>
</dbReference>
<dbReference type="GO" id="GO:0015068">
    <property type="term" value="F:glycine amidinotransferase activity"/>
    <property type="evidence" value="ECO:0007669"/>
    <property type="project" value="UniProtKB-UniRule"/>
</dbReference>
<dbReference type="EC" id="2.1.4.1" evidence="9"/>
<proteinExistence type="inferred from homology"/>
<evidence type="ECO:0000256" key="4">
    <source>
        <dbReference type="ARBA" id="ARBA00022679"/>
    </source>
</evidence>
<accession>A0A8J1TTS3</accession>
<comment type="catalytic activity">
    <reaction evidence="9">
        <text>L-arginine + glycine = guanidinoacetate + L-ornithine</text>
        <dbReference type="Rhea" id="RHEA:13201"/>
        <dbReference type="ChEBI" id="CHEBI:32682"/>
        <dbReference type="ChEBI" id="CHEBI:46911"/>
        <dbReference type="ChEBI" id="CHEBI:57305"/>
        <dbReference type="ChEBI" id="CHEBI:57742"/>
        <dbReference type="EC" id="2.1.4.1"/>
    </reaction>
</comment>
<dbReference type="PANTHER" id="PTHR10488">
    <property type="entry name" value="GLYCINE AMIDINOTRANSFERASE, MITOCHONDRIAL"/>
    <property type="match status" value="1"/>
</dbReference>
<keyword evidence="8 9" id="KW-0472">Membrane</keyword>
<comment type="subunit">
    <text evidence="9">Homodimer.</text>
</comment>
<dbReference type="CDD" id="cd21136">
    <property type="entry name" value="amidinotransferase_AGAT-like"/>
    <property type="match status" value="1"/>
</dbReference>
<dbReference type="EMBL" id="CAIIXF020000003">
    <property type="protein sequence ID" value="CAH1779734.1"/>
    <property type="molecule type" value="Genomic_DNA"/>
</dbReference>
<comment type="function">
    <text evidence="9">Catalyzes the biosynthesis of guanidinoacetate, the immediate precursor of creatine. Creatine plays a vital role in energy metabolism in muscle tissues. May play a role in embryonic and central nervous system development.</text>
</comment>
<protein>
    <recommendedName>
        <fullName evidence="9">Glycine amidinotransferase</fullName>
        <ecNumber evidence="9">2.1.4.1</ecNumber>
    </recommendedName>
    <alternativeName>
        <fullName evidence="9">L-arginine:glycine amidinotransferase</fullName>
    </alternativeName>
</protein>
<evidence type="ECO:0000256" key="1">
    <source>
        <dbReference type="ARBA" id="ARBA00004273"/>
    </source>
</evidence>
<dbReference type="Proteomes" id="UP000749559">
    <property type="component" value="Unassembled WGS sequence"/>
</dbReference>
<evidence type="ECO:0000313" key="10">
    <source>
        <dbReference type="EMBL" id="CAH1779734.1"/>
    </source>
</evidence>
<dbReference type="GO" id="GO:0005743">
    <property type="term" value="C:mitochondrial inner membrane"/>
    <property type="evidence" value="ECO:0007669"/>
    <property type="project" value="UniProtKB-SubCell"/>
</dbReference>
<sequence>MLPSKLSSSLLCQCKDLKKLVQTVSSVLSRDLSTETESWRTTPTDKSKLPYAVNSKCEKVELPTGTNLKSPVWSWNGWDPLEEVIVGRAEGAFCPPFEKEIQVNSYGDNFEFMKKQASKPFPKEIVNKAITEIAEFCRILEAEGITVKQPDIIDWSVPYKTPDFASTGLYAAMPRDIWMVVGDEIIEAPMCWRSRFFEYRAYRALMKDYFKRGAKWTSAPRPQMSQELYDNDYPIGDLDKRYEMANNGKFLTTEFEPVFDTADFIRAGTDIFVQRSQVTNDFGIEWVRSHLAPKGIKVHKLNFTDPHAMHIDTTFNILGPGLVLTHPERPCHELDMIKKAGWTILTAPKPLCPPDHPLWFSSRWLSANVVMLDPHRVCVQKTETTTAAMFESFGLKAIPIDIRHANTLGGGFHCWTCDIRRRGTLESYF</sequence>
<keyword evidence="11" id="KW-1185">Reference proteome</keyword>
<dbReference type="SUPFAM" id="SSF55909">
    <property type="entry name" value="Pentein"/>
    <property type="match status" value="1"/>
</dbReference>
<dbReference type="InterPro" id="IPR033195">
    <property type="entry name" value="AmidinoTrfase"/>
</dbReference>
<dbReference type="FunFam" id="3.75.10.10:FF:000005">
    <property type="entry name" value="Glycine amidinotransferase, mitochondrial"/>
    <property type="match status" value="1"/>
</dbReference>
<evidence type="ECO:0000256" key="7">
    <source>
        <dbReference type="ARBA" id="ARBA00023128"/>
    </source>
</evidence>
<evidence type="ECO:0000313" key="11">
    <source>
        <dbReference type="Proteomes" id="UP000749559"/>
    </source>
</evidence>
<keyword evidence="4 9" id="KW-0808">Transferase</keyword>
<comment type="pathway">
    <text evidence="2 9">Amine and polyamine biosynthesis; creatine biosynthesis; creatine from L-arginine and glycine: step 1/2.</text>
</comment>
<evidence type="ECO:0000256" key="8">
    <source>
        <dbReference type="ARBA" id="ARBA00023136"/>
    </source>
</evidence>
<evidence type="ECO:0000256" key="6">
    <source>
        <dbReference type="ARBA" id="ARBA00022946"/>
    </source>
</evidence>